<reference evidence="2" key="1">
    <citation type="journal article" date="2005" name="Nature">
        <title>The map-based sequence of the rice genome.</title>
        <authorList>
            <consortium name="International rice genome sequencing project (IRGSP)"/>
            <person name="Matsumoto T."/>
            <person name="Wu J."/>
            <person name="Kanamori H."/>
            <person name="Katayose Y."/>
            <person name="Fujisawa M."/>
            <person name="Namiki N."/>
            <person name="Mizuno H."/>
            <person name="Yamamoto K."/>
            <person name="Antonio B.A."/>
            <person name="Baba T."/>
            <person name="Sakata K."/>
            <person name="Nagamura Y."/>
            <person name="Aoki H."/>
            <person name="Arikawa K."/>
            <person name="Arita K."/>
            <person name="Bito T."/>
            <person name="Chiden Y."/>
            <person name="Fujitsuka N."/>
            <person name="Fukunaka R."/>
            <person name="Hamada M."/>
            <person name="Harada C."/>
            <person name="Hayashi A."/>
            <person name="Hijishita S."/>
            <person name="Honda M."/>
            <person name="Hosokawa S."/>
            <person name="Ichikawa Y."/>
            <person name="Idonuma A."/>
            <person name="Iijima M."/>
            <person name="Ikeda M."/>
            <person name="Ikeno M."/>
            <person name="Ito K."/>
            <person name="Ito S."/>
            <person name="Ito T."/>
            <person name="Ito Y."/>
            <person name="Ito Y."/>
            <person name="Iwabuchi A."/>
            <person name="Kamiya K."/>
            <person name="Karasawa W."/>
            <person name="Kurita K."/>
            <person name="Katagiri S."/>
            <person name="Kikuta A."/>
            <person name="Kobayashi H."/>
            <person name="Kobayashi N."/>
            <person name="Machita K."/>
            <person name="Maehara T."/>
            <person name="Masukawa M."/>
            <person name="Mizubayashi T."/>
            <person name="Mukai Y."/>
            <person name="Nagasaki H."/>
            <person name="Nagata Y."/>
            <person name="Naito S."/>
            <person name="Nakashima M."/>
            <person name="Nakama Y."/>
            <person name="Nakamichi Y."/>
            <person name="Nakamura M."/>
            <person name="Meguro A."/>
            <person name="Negishi M."/>
            <person name="Ohta I."/>
            <person name="Ohta T."/>
            <person name="Okamoto M."/>
            <person name="Ono N."/>
            <person name="Saji S."/>
            <person name="Sakaguchi M."/>
            <person name="Sakai K."/>
            <person name="Shibata M."/>
            <person name="Shimokawa T."/>
            <person name="Song J."/>
            <person name="Takazaki Y."/>
            <person name="Terasawa K."/>
            <person name="Tsugane M."/>
            <person name="Tsuji K."/>
            <person name="Ueda S."/>
            <person name="Waki K."/>
            <person name="Yamagata H."/>
            <person name="Yamamoto M."/>
            <person name="Yamamoto S."/>
            <person name="Yamane H."/>
            <person name="Yoshiki S."/>
            <person name="Yoshihara R."/>
            <person name="Yukawa K."/>
            <person name="Zhong H."/>
            <person name="Yano M."/>
            <person name="Yuan Q."/>
            <person name="Ouyang S."/>
            <person name="Liu J."/>
            <person name="Jones K.M."/>
            <person name="Gansberger K."/>
            <person name="Moffat K."/>
            <person name="Hill J."/>
            <person name="Bera J."/>
            <person name="Fadrosh D."/>
            <person name="Jin S."/>
            <person name="Johri S."/>
            <person name="Kim M."/>
            <person name="Overton L."/>
            <person name="Reardon M."/>
            <person name="Tsitrin T."/>
            <person name="Vuong H."/>
            <person name="Weaver B."/>
            <person name="Ciecko A."/>
            <person name="Tallon L."/>
            <person name="Jackson J."/>
            <person name="Pai G."/>
            <person name="Aken S.V."/>
            <person name="Utterback T."/>
            <person name="Reidmuller S."/>
            <person name="Feldblyum T."/>
            <person name="Hsiao J."/>
            <person name="Zismann V."/>
            <person name="Iobst S."/>
            <person name="de Vazeille A.R."/>
            <person name="Buell C.R."/>
            <person name="Ying K."/>
            <person name="Li Y."/>
            <person name="Lu T."/>
            <person name="Huang Y."/>
            <person name="Zhao Q."/>
            <person name="Feng Q."/>
            <person name="Zhang L."/>
            <person name="Zhu J."/>
            <person name="Weng Q."/>
            <person name="Mu J."/>
            <person name="Lu Y."/>
            <person name="Fan D."/>
            <person name="Liu Y."/>
            <person name="Guan J."/>
            <person name="Zhang Y."/>
            <person name="Yu S."/>
            <person name="Liu X."/>
            <person name="Zhang Y."/>
            <person name="Hong G."/>
            <person name="Han B."/>
            <person name="Choisne N."/>
            <person name="Demange N."/>
            <person name="Orjeda G."/>
            <person name="Samain S."/>
            <person name="Cattolico L."/>
            <person name="Pelletier E."/>
            <person name="Couloux A."/>
            <person name="Segurens B."/>
            <person name="Wincker P."/>
            <person name="D'Hont A."/>
            <person name="Scarpelli C."/>
            <person name="Weissenbach J."/>
            <person name="Salanoubat M."/>
            <person name="Quetier F."/>
            <person name="Yu Y."/>
            <person name="Kim H.R."/>
            <person name="Rambo T."/>
            <person name="Currie J."/>
            <person name="Collura K."/>
            <person name="Luo M."/>
            <person name="Yang T."/>
            <person name="Ammiraju J.S.S."/>
            <person name="Engler F."/>
            <person name="Soderlund C."/>
            <person name="Wing R.A."/>
            <person name="Palmer L.E."/>
            <person name="de la Bastide M."/>
            <person name="Spiegel L."/>
            <person name="Nascimento L."/>
            <person name="Zutavern T."/>
            <person name="O'Shaughnessy A."/>
            <person name="Dike S."/>
            <person name="Dedhia N."/>
            <person name="Preston R."/>
            <person name="Balija V."/>
            <person name="McCombie W.R."/>
            <person name="Chow T."/>
            <person name="Chen H."/>
            <person name="Chung M."/>
            <person name="Chen C."/>
            <person name="Shaw J."/>
            <person name="Wu H."/>
            <person name="Hsiao K."/>
            <person name="Chao Y."/>
            <person name="Chu M."/>
            <person name="Cheng C."/>
            <person name="Hour A."/>
            <person name="Lee P."/>
            <person name="Lin S."/>
            <person name="Lin Y."/>
            <person name="Liou J."/>
            <person name="Liu S."/>
            <person name="Hsing Y."/>
            <person name="Raghuvanshi S."/>
            <person name="Mohanty A."/>
            <person name="Bharti A.K."/>
            <person name="Gaur A."/>
            <person name="Gupta V."/>
            <person name="Kumar D."/>
            <person name="Ravi V."/>
            <person name="Vij S."/>
            <person name="Kapur A."/>
            <person name="Khurana P."/>
            <person name="Khurana P."/>
            <person name="Khurana J.P."/>
            <person name="Tyagi A.K."/>
            <person name="Gaikwad K."/>
            <person name="Singh A."/>
            <person name="Dalal V."/>
            <person name="Srivastava S."/>
            <person name="Dixit A."/>
            <person name="Pal A.K."/>
            <person name="Ghazi I.A."/>
            <person name="Yadav M."/>
            <person name="Pandit A."/>
            <person name="Bhargava A."/>
            <person name="Sureshbabu K."/>
            <person name="Batra K."/>
            <person name="Sharma T.R."/>
            <person name="Mohapatra T."/>
            <person name="Singh N.K."/>
            <person name="Messing J."/>
            <person name="Nelson A.B."/>
            <person name="Fuks G."/>
            <person name="Kavchok S."/>
            <person name="Keizer G."/>
            <person name="Linton E."/>
            <person name="Llaca V."/>
            <person name="Song R."/>
            <person name="Tanyolac B."/>
            <person name="Young S."/>
            <person name="Ho-Il K."/>
            <person name="Hahn J.H."/>
            <person name="Sangsakoo G."/>
            <person name="Vanavichit A."/>
            <person name="de Mattos Luiz.A.T."/>
            <person name="Zimmer P.D."/>
            <person name="Malone G."/>
            <person name="Dellagostin O."/>
            <person name="de Oliveira A.C."/>
            <person name="Bevan M."/>
            <person name="Bancroft I."/>
            <person name="Minx P."/>
            <person name="Cordum H."/>
            <person name="Wilson R."/>
            <person name="Cheng Z."/>
            <person name="Jin W."/>
            <person name="Jiang J."/>
            <person name="Leong S.A."/>
            <person name="Iwama H."/>
            <person name="Gojobori T."/>
            <person name="Itoh T."/>
            <person name="Niimura Y."/>
            <person name="Fujii Y."/>
            <person name="Habara T."/>
            <person name="Sakai H."/>
            <person name="Sato Y."/>
            <person name="Wilson G."/>
            <person name="Kumar K."/>
            <person name="McCouch S."/>
            <person name="Juretic N."/>
            <person name="Hoen D."/>
            <person name="Wright S."/>
            <person name="Bruskiewich R."/>
            <person name="Bureau T."/>
            <person name="Miyao A."/>
            <person name="Hirochika H."/>
            <person name="Nishikawa T."/>
            <person name="Kadowaki K."/>
            <person name="Sugiura M."/>
            <person name="Burr B."/>
            <person name="Sasaki T."/>
        </authorList>
    </citation>
    <scope>NUCLEOTIDE SEQUENCE [LARGE SCALE GENOMIC DNA]</scope>
    <source>
        <strain evidence="2">cv. Nipponbare</strain>
    </source>
</reference>
<evidence type="ECO:0000313" key="2">
    <source>
        <dbReference type="Proteomes" id="UP000000763"/>
    </source>
</evidence>
<dbReference type="EMBL" id="AC092778">
    <property type="protein sequence ID" value="AAP12899.1"/>
    <property type="molecule type" value="Genomic_DNA"/>
</dbReference>
<accession>Q84MZ1</accession>
<protein>
    <submittedName>
        <fullName evidence="1">Expressed protein</fullName>
    </submittedName>
</protein>
<sequence>MPGAEVSRISAKAVGAEVPATSTWGKGWAATLAGLNADAAGTGMANHSTKHPGAEPAAYFWMKFFRGRQTIVTVSILHFCYTACRSMGRWVRPEVSIQSPLNILFCTIILLRYCTSQERIHHFPQNWLSTWLLSQLG</sequence>
<proteinExistence type="predicted"/>
<dbReference type="Proteomes" id="UP000000763">
    <property type="component" value="Chromosome 3"/>
</dbReference>
<evidence type="ECO:0000313" key="1">
    <source>
        <dbReference type="EMBL" id="AAP12899.1"/>
    </source>
</evidence>
<reference evidence="2" key="2">
    <citation type="journal article" date="2008" name="Nucleic Acids Res.">
        <title>The rice annotation project database (RAP-DB): 2008 update.</title>
        <authorList>
            <consortium name="The rice annotation project (RAP)"/>
        </authorList>
    </citation>
    <scope>GENOME REANNOTATION</scope>
    <source>
        <strain evidence="2">cv. Nipponbare</strain>
    </source>
</reference>
<gene>
    <name evidence="1" type="ordered locus">Os03g40440</name>
</gene>
<dbReference type="AlphaFoldDB" id="Q84MZ1"/>
<organism evidence="1 2">
    <name type="scientific">Oryza sativa subsp. japonica</name>
    <name type="common">Rice</name>
    <dbReference type="NCBI Taxonomy" id="39947"/>
    <lineage>
        <taxon>Eukaryota</taxon>
        <taxon>Viridiplantae</taxon>
        <taxon>Streptophyta</taxon>
        <taxon>Embryophyta</taxon>
        <taxon>Tracheophyta</taxon>
        <taxon>Spermatophyta</taxon>
        <taxon>Magnoliopsida</taxon>
        <taxon>Liliopsida</taxon>
        <taxon>Poales</taxon>
        <taxon>Poaceae</taxon>
        <taxon>BOP clade</taxon>
        <taxon>Oryzoideae</taxon>
        <taxon>Oryzeae</taxon>
        <taxon>Oryzinae</taxon>
        <taxon>Oryza</taxon>
        <taxon>Oryza sativa</taxon>
    </lineage>
</organism>
<name>Q84MZ1_ORYSJ</name>